<dbReference type="Gene3D" id="3.30.360.20">
    <property type="entry name" value="RNA 3'-terminal phosphate cyclase, insert domain"/>
    <property type="match status" value="1"/>
</dbReference>
<dbReference type="RefSeq" id="XP_031854460.1">
    <property type="nucleotide sequence ID" value="XM_031998569.1"/>
</dbReference>
<evidence type="ECO:0000256" key="4">
    <source>
        <dbReference type="ARBA" id="ARBA00023242"/>
    </source>
</evidence>
<evidence type="ECO:0000259" key="5">
    <source>
        <dbReference type="Pfam" id="PF01137"/>
    </source>
</evidence>
<dbReference type="InterPro" id="IPR013792">
    <property type="entry name" value="RNA3'P_cycl/enolpyr_Trfase_a/b"/>
</dbReference>
<feature type="domain" description="RNA 3'-terminal phosphate cyclase insert" evidence="6">
    <location>
        <begin position="217"/>
        <end position="314"/>
    </location>
</feature>
<dbReference type="Gene3D" id="3.65.10.20">
    <property type="entry name" value="RNA 3'-terminal phosphate cyclase domain"/>
    <property type="match status" value="1"/>
</dbReference>
<dbReference type="GeneID" id="43582669"/>
<dbReference type="InterPro" id="IPR000228">
    <property type="entry name" value="RNA3'_term_phos_cyc"/>
</dbReference>
<comment type="subcellular location">
    <subcellularLocation>
        <location evidence="1">Nucleus</location>
        <location evidence="1">Nucleolus</location>
    </subcellularLocation>
</comment>
<feature type="domain" description="RNA 3'-terminal phosphate cyclase" evidence="5">
    <location>
        <begin position="156"/>
        <end position="368"/>
    </location>
</feature>
<keyword evidence="4" id="KW-0539">Nucleus</keyword>
<dbReference type="InterPro" id="IPR037136">
    <property type="entry name" value="RNA3'_phos_cyclase_dom_sf"/>
</dbReference>
<gene>
    <name evidence="7" type="ORF">SAPINGB_P003854</name>
</gene>
<sequence length="397" mass="43191">MSVFTDKKKGFITFEGSQDFRLRIVLATLSGQAIEIQGIHKNDSSIGIKDYEMTFLRILESVTNGSFIQINYTGTVVRYKPGLIVGGTHTFKVPKSRGMGYFLEPLLLLAPFGKKPLSITLTDGITSVPSFLPSSIKNNDKSGTNREDISDVVDGSGDIGVDTIRTGLFPILQKFGIDREELRITKRGAPPNGGGEVQLYMPHLILQPKTVHQTSTPNIDRIRGIAYSTRVSPASVNRIVEAARTVLKPTGCETFIYTDVAVSTESGLSPGFGCTIVAETKSGWVYVAEEVARPGDTPEDLGSQTAAKLLENISFGGVVNRGAALRLTLILMALGKEDIGRIMLGKSLIDDEFVRFLRTLKIFLGVEVVLKDQDFKSNEVLCLIKGIGFVNSNKKIA</sequence>
<evidence type="ECO:0000256" key="1">
    <source>
        <dbReference type="ARBA" id="ARBA00004604"/>
    </source>
</evidence>
<accession>A0A5E8BYX3</accession>
<dbReference type="SUPFAM" id="SSF55205">
    <property type="entry name" value="EPT/RTPC-like"/>
    <property type="match status" value="1"/>
</dbReference>
<dbReference type="InterPro" id="IPR036553">
    <property type="entry name" value="RPTC_insert"/>
</dbReference>
<dbReference type="InterPro" id="IPR020719">
    <property type="entry name" value="RNA3'_term_phos_cycl-like_CS"/>
</dbReference>
<dbReference type="AlphaFoldDB" id="A0A5E8BYX3"/>
<dbReference type="EMBL" id="CABVLU010000003">
    <property type="protein sequence ID" value="VVT53995.1"/>
    <property type="molecule type" value="Genomic_DNA"/>
</dbReference>
<feature type="domain" description="RNA 3'-terminal phosphate cyclase" evidence="5">
    <location>
        <begin position="13"/>
        <end position="130"/>
    </location>
</feature>
<dbReference type="InterPro" id="IPR013791">
    <property type="entry name" value="RNA3'-term_phos_cycl_insert"/>
</dbReference>
<dbReference type="Proteomes" id="UP000398389">
    <property type="component" value="Unassembled WGS sequence"/>
</dbReference>
<keyword evidence="8" id="KW-1185">Reference proteome</keyword>
<dbReference type="PANTHER" id="PTHR11096">
    <property type="entry name" value="RNA 3' TERMINAL PHOSPHATE CYCLASE"/>
    <property type="match status" value="1"/>
</dbReference>
<organism evidence="7 8">
    <name type="scientific">Magnusiomyces paraingens</name>
    <dbReference type="NCBI Taxonomy" id="2606893"/>
    <lineage>
        <taxon>Eukaryota</taxon>
        <taxon>Fungi</taxon>
        <taxon>Dikarya</taxon>
        <taxon>Ascomycota</taxon>
        <taxon>Saccharomycotina</taxon>
        <taxon>Dipodascomycetes</taxon>
        <taxon>Dipodascales</taxon>
        <taxon>Dipodascaceae</taxon>
        <taxon>Magnusiomyces</taxon>
    </lineage>
</organism>
<protein>
    <recommendedName>
        <fullName evidence="9">18S rRNA biogenesis protein RCL1</fullName>
    </recommendedName>
</protein>
<evidence type="ECO:0008006" key="9">
    <source>
        <dbReference type="Google" id="ProtNLM"/>
    </source>
</evidence>
<dbReference type="Pfam" id="PF05189">
    <property type="entry name" value="RTC_insert"/>
    <property type="match status" value="1"/>
</dbReference>
<evidence type="ECO:0000313" key="7">
    <source>
        <dbReference type="EMBL" id="VVT53995.1"/>
    </source>
</evidence>
<keyword evidence="3" id="KW-0690">Ribosome biogenesis</keyword>
<dbReference type="NCBIfam" id="TIGR03400">
    <property type="entry name" value="18S_RNA_Rcl1p"/>
    <property type="match status" value="1"/>
</dbReference>
<dbReference type="GO" id="GO:0000479">
    <property type="term" value="P:endonucleolytic cleavage of tricistronic rRNA transcript (SSU-rRNA, 5.8S rRNA, LSU-rRNA)"/>
    <property type="evidence" value="ECO:0007669"/>
    <property type="project" value="TreeGrafter"/>
</dbReference>
<dbReference type="InterPro" id="IPR016443">
    <property type="entry name" value="RNA3'_term_phos_cyc_type_2"/>
</dbReference>
<evidence type="ECO:0000313" key="8">
    <source>
        <dbReference type="Proteomes" id="UP000398389"/>
    </source>
</evidence>
<evidence type="ECO:0000259" key="6">
    <source>
        <dbReference type="Pfam" id="PF05189"/>
    </source>
</evidence>
<dbReference type="CDD" id="cd00875">
    <property type="entry name" value="RNA_Cyclase_Class_I"/>
    <property type="match status" value="1"/>
</dbReference>
<dbReference type="OrthoDB" id="1911237at2759"/>
<dbReference type="GO" id="GO:0004521">
    <property type="term" value="F:RNA endonuclease activity"/>
    <property type="evidence" value="ECO:0007669"/>
    <property type="project" value="TreeGrafter"/>
</dbReference>
<dbReference type="PANTHER" id="PTHR11096:SF1">
    <property type="entry name" value="RNA 3'-TERMINAL PHOSPHATE CYCLASE-LIKE PROTEIN"/>
    <property type="match status" value="1"/>
</dbReference>
<proteinExistence type="inferred from homology"/>
<dbReference type="InterPro" id="IPR023797">
    <property type="entry name" value="RNA3'_phos_cyclase_dom"/>
</dbReference>
<dbReference type="Pfam" id="PF01137">
    <property type="entry name" value="RTC"/>
    <property type="match status" value="2"/>
</dbReference>
<reference evidence="7 8" key="1">
    <citation type="submission" date="2019-09" db="EMBL/GenBank/DDBJ databases">
        <authorList>
            <person name="Brejova B."/>
        </authorList>
    </citation>
    <scope>NUCLEOTIDE SEQUENCE [LARGE SCALE GENOMIC DNA]</scope>
</reference>
<name>A0A5E8BYX3_9ASCO</name>
<evidence type="ECO:0000256" key="2">
    <source>
        <dbReference type="ARBA" id="ARBA00007089"/>
    </source>
</evidence>
<evidence type="ECO:0000256" key="3">
    <source>
        <dbReference type="ARBA" id="ARBA00022517"/>
    </source>
</evidence>
<dbReference type="GO" id="GO:0005730">
    <property type="term" value="C:nucleolus"/>
    <property type="evidence" value="ECO:0007669"/>
    <property type="project" value="UniProtKB-SubCell"/>
</dbReference>
<comment type="similarity">
    <text evidence="2">Belongs to the RNA 3'-terminal cyclase family. Type 2 subfamily.</text>
</comment>
<dbReference type="PROSITE" id="PS01287">
    <property type="entry name" value="RTC"/>
    <property type="match status" value="1"/>
</dbReference>